<comment type="caution">
    <text evidence="2">The sequence shown here is derived from an EMBL/GenBank/DDBJ whole genome shotgun (WGS) entry which is preliminary data.</text>
</comment>
<dbReference type="Proteomes" id="UP001141552">
    <property type="component" value="Unassembled WGS sequence"/>
</dbReference>
<dbReference type="OrthoDB" id="848707at2759"/>
<feature type="compositionally biased region" description="Basic and acidic residues" evidence="1">
    <location>
        <begin position="1"/>
        <end position="18"/>
    </location>
</feature>
<feature type="compositionally biased region" description="Acidic residues" evidence="1">
    <location>
        <begin position="293"/>
        <end position="326"/>
    </location>
</feature>
<keyword evidence="3" id="KW-1185">Reference proteome</keyword>
<accession>A0A9Q0J059</accession>
<feature type="region of interest" description="Disordered" evidence="1">
    <location>
        <begin position="1"/>
        <end position="33"/>
    </location>
</feature>
<dbReference type="EMBL" id="JAKUCV010007111">
    <property type="protein sequence ID" value="KAJ4824701.1"/>
    <property type="molecule type" value="Genomic_DNA"/>
</dbReference>
<evidence type="ECO:0000256" key="1">
    <source>
        <dbReference type="SAM" id="MobiDB-lite"/>
    </source>
</evidence>
<evidence type="ECO:0000313" key="2">
    <source>
        <dbReference type="EMBL" id="KAJ4824701.1"/>
    </source>
</evidence>
<reference evidence="2" key="2">
    <citation type="journal article" date="2023" name="Plants (Basel)">
        <title>Annotation of the Turnera subulata (Passifloraceae) Draft Genome Reveals the S-Locus Evolved after the Divergence of Turneroideae from Passifloroideae in a Stepwise Manner.</title>
        <authorList>
            <person name="Henning P.M."/>
            <person name="Roalson E.H."/>
            <person name="Mir W."/>
            <person name="McCubbin A.G."/>
            <person name="Shore J.S."/>
        </authorList>
    </citation>
    <scope>NUCLEOTIDE SEQUENCE</scope>
    <source>
        <strain evidence="2">F60SS</strain>
    </source>
</reference>
<name>A0A9Q0J059_9ROSI</name>
<proteinExistence type="predicted"/>
<evidence type="ECO:0000313" key="3">
    <source>
        <dbReference type="Proteomes" id="UP001141552"/>
    </source>
</evidence>
<reference evidence="2" key="1">
    <citation type="submission" date="2022-02" db="EMBL/GenBank/DDBJ databases">
        <authorList>
            <person name="Henning P.M."/>
            <person name="McCubbin A.G."/>
            <person name="Shore J.S."/>
        </authorList>
    </citation>
    <scope>NUCLEOTIDE SEQUENCE</scope>
    <source>
        <strain evidence="2">F60SS</strain>
        <tissue evidence="2">Leaves</tissue>
    </source>
</reference>
<sequence length="390" mass="44629">MADGKKNSKGKDLVQEKQSKKKRGSSSSAHKFTVEDSEVWFSSRNELDHYKSLYANRANTSPRYLPDNYPQEKNFENLERHLKESKLWYFVTRKKSQYNPDFVRAFYSTLNRDGDVLFANINGRPFQMTLEQFGKTAALPSQGDDILTYGGDHWLTLHEATLLNELGFTEVKRNCSNRPTIHSISPEYRVLFYLLTRVIKPRARNHTNLTIEDEKVLHAIILGAHNNWARFVLMHMAEHTSNNHPLPYAFLTVNILTSAGINPHGHALRSYFARVKYTPPPYHATFQGYNFENDGDDDTDEDYVGNEDNDLMDVEDGGNQDDDEDESQRAQAFPDAYYKSADVRDVADAHIQAFEIPSASGRYCLLADVTLFSDVVKIIGKFSTLHLPEM</sequence>
<gene>
    <name evidence="2" type="ORF">Tsubulata_051202</name>
</gene>
<dbReference type="Gene3D" id="3.40.50.720">
    <property type="entry name" value="NAD(P)-binding Rossmann-like Domain"/>
    <property type="match status" value="1"/>
</dbReference>
<protein>
    <submittedName>
        <fullName evidence="2">Uncharacterized protein</fullName>
    </submittedName>
</protein>
<dbReference type="AlphaFoldDB" id="A0A9Q0J059"/>
<organism evidence="2 3">
    <name type="scientific">Turnera subulata</name>
    <dbReference type="NCBI Taxonomy" id="218843"/>
    <lineage>
        <taxon>Eukaryota</taxon>
        <taxon>Viridiplantae</taxon>
        <taxon>Streptophyta</taxon>
        <taxon>Embryophyta</taxon>
        <taxon>Tracheophyta</taxon>
        <taxon>Spermatophyta</taxon>
        <taxon>Magnoliopsida</taxon>
        <taxon>eudicotyledons</taxon>
        <taxon>Gunneridae</taxon>
        <taxon>Pentapetalae</taxon>
        <taxon>rosids</taxon>
        <taxon>fabids</taxon>
        <taxon>Malpighiales</taxon>
        <taxon>Passifloraceae</taxon>
        <taxon>Turnera</taxon>
    </lineage>
</organism>
<feature type="region of interest" description="Disordered" evidence="1">
    <location>
        <begin position="288"/>
        <end position="329"/>
    </location>
</feature>